<evidence type="ECO:0000313" key="1">
    <source>
        <dbReference type="EMBL" id="CAP57519.1"/>
    </source>
</evidence>
<reference evidence="1 2" key="1">
    <citation type="journal article" date="2009" name="BMC Genomics">
        <title>Complete genome sequence of the sugarcane nitrogen-fixing endophyte Gluconacetobacter diazotrophicus Pal5.</title>
        <authorList>
            <person name="Bertalan M."/>
            <person name="Albano R."/>
            <person name="Padua V."/>
            <person name="Rouws L."/>
            <person name="Rojas C."/>
            <person name="Hemerly A."/>
            <person name="Teixeira K."/>
            <person name="Schwab S."/>
            <person name="Araujo J."/>
            <person name="Oliveira A."/>
            <person name="Franca L."/>
            <person name="Magalhaes V."/>
            <person name="Alqueres S."/>
            <person name="Cardoso A."/>
            <person name="Almeida W."/>
            <person name="Loureiro M.M."/>
            <person name="Nogueira E."/>
            <person name="Cidade D."/>
            <person name="Oliveira D."/>
            <person name="Simao T."/>
            <person name="Macedo J."/>
            <person name="Valadao A."/>
            <person name="Dreschsel M."/>
            <person name="Freitas F."/>
            <person name="Vidal M."/>
            <person name="Guedes H."/>
            <person name="Rodrigues E."/>
            <person name="Meneses C."/>
            <person name="Brioso P."/>
            <person name="Pozzer L."/>
            <person name="Figueiredo D."/>
            <person name="Montano H."/>
            <person name="Junior J."/>
            <person name="Filho G."/>
            <person name="Flores V."/>
            <person name="Ferreira B."/>
            <person name="Branco A."/>
            <person name="Gonzalez P."/>
            <person name="Guillobel H."/>
            <person name="Lemos M."/>
            <person name="Seibel L."/>
            <person name="Macedo J."/>
            <person name="Alves-Ferreira M."/>
            <person name="Sachetto-Martins G."/>
            <person name="Coelho A."/>
            <person name="Santos E."/>
            <person name="Amaral G."/>
            <person name="Neves A."/>
            <person name="Pacheco A.B."/>
            <person name="Carvalho D."/>
            <person name="Lery L."/>
            <person name="Bisch P."/>
            <person name="Rossle S.C."/>
            <person name="Urmenyi T."/>
            <person name="Kruger W.V."/>
            <person name="Martins O."/>
            <person name="Baldani J.I."/>
            <person name="Ferreira P.C."/>
        </authorList>
    </citation>
    <scope>NUCLEOTIDE SEQUENCE [LARGE SCALE GENOMIC DNA]</scope>
    <source>
        <strain evidence="2">ATCC 49037 / DSM 5601 / CCUG 37298 / CIP 103539 / LMG 7603 / PAl5</strain>
    </source>
</reference>
<gene>
    <name evidence="1" type="ordered locus">GDI3576</name>
</gene>
<evidence type="ECO:0000313" key="2">
    <source>
        <dbReference type="Proteomes" id="UP000001176"/>
    </source>
</evidence>
<dbReference type="Proteomes" id="UP000001176">
    <property type="component" value="Chromosome"/>
</dbReference>
<proteinExistence type="predicted"/>
<accession>A9H6M6</accession>
<organism evidence="1 2">
    <name type="scientific">Gluconacetobacter diazotrophicus (strain ATCC 49037 / DSM 5601 / CCUG 37298 / CIP 103539 / LMG 7603 / PAl5)</name>
    <dbReference type="NCBI Taxonomy" id="272568"/>
    <lineage>
        <taxon>Bacteria</taxon>
        <taxon>Pseudomonadati</taxon>
        <taxon>Pseudomonadota</taxon>
        <taxon>Alphaproteobacteria</taxon>
        <taxon>Acetobacterales</taxon>
        <taxon>Acetobacteraceae</taxon>
        <taxon>Gluconacetobacter</taxon>
    </lineage>
</organism>
<keyword evidence="2" id="KW-1185">Reference proteome</keyword>
<name>A9H6M6_GLUDA</name>
<protein>
    <submittedName>
        <fullName evidence="1">Uncharacterized protein</fullName>
    </submittedName>
</protein>
<dbReference type="KEGG" id="gdi:GDI3576"/>
<dbReference type="EMBL" id="AM889285">
    <property type="protein sequence ID" value="CAP57519.1"/>
    <property type="molecule type" value="Genomic_DNA"/>
</dbReference>
<dbReference type="AlphaFoldDB" id="A9H6M6"/>
<sequence>MMMMSDTNSSPATRLRKAWNVSVRGYDHTETYFAPTAGKARMMAFYRAEDVSVVHITVRRQKASDVHLPARDPMADEMSDAEIHCLLHAFGANGNDPTKAGYRDYFYTSRNDPVLCALAQRGLMTPNSQDKWEDGMTYFIMTDRGKQIAMSLVPEYCA</sequence>